<dbReference type="EMBL" id="BAAAZN010000010">
    <property type="protein sequence ID" value="GAA3558757.1"/>
    <property type="molecule type" value="Genomic_DNA"/>
</dbReference>
<name>A0ABP6WYM4_9PSEU</name>
<gene>
    <name evidence="2" type="ORF">GCM10022222_47850</name>
</gene>
<evidence type="ECO:0000313" key="2">
    <source>
        <dbReference type="EMBL" id="GAA3558757.1"/>
    </source>
</evidence>
<proteinExistence type="predicted"/>
<evidence type="ECO:0000313" key="3">
    <source>
        <dbReference type="Proteomes" id="UP001500689"/>
    </source>
</evidence>
<evidence type="ECO:0000256" key="1">
    <source>
        <dbReference type="SAM" id="MobiDB-lite"/>
    </source>
</evidence>
<reference evidence="3" key="1">
    <citation type="journal article" date="2019" name="Int. J. Syst. Evol. Microbiol.">
        <title>The Global Catalogue of Microorganisms (GCM) 10K type strain sequencing project: providing services to taxonomists for standard genome sequencing and annotation.</title>
        <authorList>
            <consortium name="The Broad Institute Genomics Platform"/>
            <consortium name="The Broad Institute Genome Sequencing Center for Infectious Disease"/>
            <person name="Wu L."/>
            <person name="Ma J."/>
        </authorList>
    </citation>
    <scope>NUCLEOTIDE SEQUENCE [LARGE SCALE GENOMIC DNA]</scope>
    <source>
        <strain evidence="3">JCM 16898</strain>
    </source>
</reference>
<protein>
    <submittedName>
        <fullName evidence="2">Uncharacterized protein</fullName>
    </submittedName>
</protein>
<comment type="caution">
    <text evidence="2">The sequence shown here is derived from an EMBL/GenBank/DDBJ whole genome shotgun (WGS) entry which is preliminary data.</text>
</comment>
<feature type="compositionally biased region" description="Polar residues" evidence="1">
    <location>
        <begin position="55"/>
        <end position="70"/>
    </location>
</feature>
<accession>A0ABP6WYM4</accession>
<keyword evidence="3" id="KW-1185">Reference proteome</keyword>
<organism evidence="2 3">
    <name type="scientific">Amycolatopsis ultiminotia</name>
    <dbReference type="NCBI Taxonomy" id="543629"/>
    <lineage>
        <taxon>Bacteria</taxon>
        <taxon>Bacillati</taxon>
        <taxon>Actinomycetota</taxon>
        <taxon>Actinomycetes</taxon>
        <taxon>Pseudonocardiales</taxon>
        <taxon>Pseudonocardiaceae</taxon>
        <taxon>Amycolatopsis</taxon>
    </lineage>
</organism>
<feature type="region of interest" description="Disordered" evidence="1">
    <location>
        <begin position="43"/>
        <end position="130"/>
    </location>
</feature>
<sequence>MIAARLGVKAEQTELTAARPGLSPVVQRSVEVAVVLPQLDASAADWPSPNVAEPPNQTNATSPSARTSATPPALPAKSAQYMLATPEIHTSSPPAKRRTAPNATRSSRRNTDTRRRTHTVNTATQLRLLT</sequence>
<dbReference type="Proteomes" id="UP001500689">
    <property type="component" value="Unassembled WGS sequence"/>
</dbReference>